<dbReference type="Gene3D" id="3.40.50.300">
    <property type="entry name" value="P-loop containing nucleotide triphosphate hydrolases"/>
    <property type="match status" value="1"/>
</dbReference>
<dbReference type="Proteomes" id="UP000019146">
    <property type="component" value="Chromosome 1"/>
</dbReference>
<accession>A0A0P0RAZ9</accession>
<protein>
    <submittedName>
        <fullName evidence="1">Phosphate starvation-inducible protein PhoH, putative ATPase</fullName>
    </submittedName>
</protein>
<dbReference type="AlphaFoldDB" id="A0A0P0RAZ9"/>
<evidence type="ECO:0000313" key="2">
    <source>
        <dbReference type="Proteomes" id="UP000019146"/>
    </source>
</evidence>
<evidence type="ECO:0000313" key="1">
    <source>
        <dbReference type="EMBL" id="ALL65407.1"/>
    </source>
</evidence>
<proteinExistence type="predicted"/>
<dbReference type="EMBL" id="CP012746">
    <property type="protein sequence ID" value="ALL65407.1"/>
    <property type="molecule type" value="Genomic_DNA"/>
</dbReference>
<sequence length="236" mass="25977">MRHAAIPFNIVAAARARRYRPSPSPPGFIDVTHLVFICGHAGTGKTTLAKRLISPLMRATGQAFCLLDKDTLYGAYSAAAIGALTGDPNDRDSPLFLQHFRDPEYRGLFDTAAENLRLGIGVIAVAPLSREVRERKLFDHGWLGVPDEADISVVWVSTAEETSRERIAARGNPNDAYKLAHWDEYRQRRFVPTGDARDGLLMFDNTAPAPADYDALLARIVQTPQPPGMMLPPMPV</sequence>
<name>A0A0P0RAZ9_9BURK</name>
<organism evidence="1 2">
    <name type="scientific">Paraburkholderia caribensis MBA4</name>
    <dbReference type="NCBI Taxonomy" id="1323664"/>
    <lineage>
        <taxon>Bacteria</taxon>
        <taxon>Pseudomonadati</taxon>
        <taxon>Pseudomonadota</taxon>
        <taxon>Betaproteobacteria</taxon>
        <taxon>Burkholderiales</taxon>
        <taxon>Burkholderiaceae</taxon>
        <taxon>Paraburkholderia</taxon>
    </lineage>
</organism>
<dbReference type="InterPro" id="IPR027417">
    <property type="entry name" value="P-loop_NTPase"/>
</dbReference>
<reference evidence="1 2" key="1">
    <citation type="journal article" date="2014" name="Genome Announc.">
        <title>Draft Genome Sequence of the Haloacid-Degrading Burkholderia caribensis Strain MBA4.</title>
        <authorList>
            <person name="Pan Y."/>
            <person name="Kong K.F."/>
            <person name="Tsang J.S."/>
        </authorList>
    </citation>
    <scope>NUCLEOTIDE SEQUENCE [LARGE SCALE GENOMIC DNA]</scope>
    <source>
        <strain evidence="1 2">MBA4</strain>
    </source>
</reference>
<dbReference type="Pfam" id="PF13671">
    <property type="entry name" value="AAA_33"/>
    <property type="match status" value="1"/>
</dbReference>
<gene>
    <name evidence="1" type="ORF">K788_0003893</name>
</gene>
<dbReference type="KEGG" id="bcai:K788_0003893"/>
<dbReference type="SUPFAM" id="SSF52540">
    <property type="entry name" value="P-loop containing nucleoside triphosphate hydrolases"/>
    <property type="match status" value="1"/>
</dbReference>